<feature type="compositionally biased region" description="Basic and acidic residues" evidence="2">
    <location>
        <begin position="161"/>
        <end position="183"/>
    </location>
</feature>
<gene>
    <name evidence="4" type="ORF">HHI36_011044</name>
</gene>
<dbReference type="Pfam" id="PF05225">
    <property type="entry name" value="HTH_psq"/>
    <property type="match status" value="1"/>
</dbReference>
<feature type="domain" description="HTH psq-type" evidence="3">
    <location>
        <begin position="32"/>
        <end position="63"/>
    </location>
</feature>
<proteinExistence type="predicted"/>
<name>A0ABD2MKP6_9CUCU</name>
<evidence type="ECO:0000256" key="2">
    <source>
        <dbReference type="SAM" id="MobiDB-lite"/>
    </source>
</evidence>
<evidence type="ECO:0000313" key="5">
    <source>
        <dbReference type="Proteomes" id="UP001516400"/>
    </source>
</evidence>
<dbReference type="EMBL" id="JABFTP020000001">
    <property type="protein sequence ID" value="KAL3266894.1"/>
    <property type="molecule type" value="Genomic_DNA"/>
</dbReference>
<feature type="region of interest" description="Disordered" evidence="2">
    <location>
        <begin position="1"/>
        <end position="20"/>
    </location>
</feature>
<dbReference type="InterPro" id="IPR007889">
    <property type="entry name" value="HTH_Psq"/>
</dbReference>
<dbReference type="GO" id="GO:0005634">
    <property type="term" value="C:nucleus"/>
    <property type="evidence" value="ECO:0007669"/>
    <property type="project" value="UniProtKB-SubCell"/>
</dbReference>
<accession>A0ABD2MKP6</accession>
<keyword evidence="5" id="KW-1185">Reference proteome</keyword>
<dbReference type="SUPFAM" id="SSF46689">
    <property type="entry name" value="Homeodomain-like"/>
    <property type="match status" value="1"/>
</dbReference>
<sequence length="198" mass="22261">MGKPKENQKRKTPRKRGRIKKNLTDASVVKSALDELQNGGSTVYKAAKKFNIPWSTLNEYWMRRQQDPSSSSMLKRGKPFVLPSAIEIQLLNYMNKMQELSFGSTVIQIRIVAYRAYAAALDSRAIVRNAFKNAGIFPIDYNAIPDTAVAPSLVTASKDPNITEDRTVDLSHQSDEDEKEKVEPQLGPSAVTFRLFQL</sequence>
<dbReference type="Gene3D" id="1.10.10.60">
    <property type="entry name" value="Homeodomain-like"/>
    <property type="match status" value="1"/>
</dbReference>
<protein>
    <recommendedName>
        <fullName evidence="3">HTH psq-type domain-containing protein</fullName>
    </recommendedName>
</protein>
<feature type="compositionally biased region" description="Basic residues" evidence="2">
    <location>
        <begin position="10"/>
        <end position="20"/>
    </location>
</feature>
<feature type="region of interest" description="Disordered" evidence="2">
    <location>
        <begin position="161"/>
        <end position="186"/>
    </location>
</feature>
<organism evidence="4 5">
    <name type="scientific">Cryptolaemus montrouzieri</name>
    <dbReference type="NCBI Taxonomy" id="559131"/>
    <lineage>
        <taxon>Eukaryota</taxon>
        <taxon>Metazoa</taxon>
        <taxon>Ecdysozoa</taxon>
        <taxon>Arthropoda</taxon>
        <taxon>Hexapoda</taxon>
        <taxon>Insecta</taxon>
        <taxon>Pterygota</taxon>
        <taxon>Neoptera</taxon>
        <taxon>Endopterygota</taxon>
        <taxon>Coleoptera</taxon>
        <taxon>Polyphaga</taxon>
        <taxon>Cucujiformia</taxon>
        <taxon>Coccinelloidea</taxon>
        <taxon>Coccinellidae</taxon>
        <taxon>Scymninae</taxon>
        <taxon>Scymnini</taxon>
        <taxon>Cryptolaemus</taxon>
    </lineage>
</organism>
<evidence type="ECO:0000313" key="4">
    <source>
        <dbReference type="EMBL" id="KAL3266894.1"/>
    </source>
</evidence>
<evidence type="ECO:0000259" key="3">
    <source>
        <dbReference type="Pfam" id="PF05225"/>
    </source>
</evidence>
<comment type="caution">
    <text evidence="4">The sequence shown here is derived from an EMBL/GenBank/DDBJ whole genome shotgun (WGS) entry which is preliminary data.</text>
</comment>
<dbReference type="Proteomes" id="UP001516400">
    <property type="component" value="Unassembled WGS sequence"/>
</dbReference>
<dbReference type="InterPro" id="IPR009057">
    <property type="entry name" value="Homeodomain-like_sf"/>
</dbReference>
<dbReference type="AlphaFoldDB" id="A0ABD2MKP6"/>
<comment type="subcellular location">
    <subcellularLocation>
        <location evidence="1">Nucleus</location>
    </subcellularLocation>
</comment>
<evidence type="ECO:0000256" key="1">
    <source>
        <dbReference type="ARBA" id="ARBA00004123"/>
    </source>
</evidence>
<reference evidence="4 5" key="1">
    <citation type="journal article" date="2021" name="BMC Biol.">
        <title>Horizontally acquired antibacterial genes associated with adaptive radiation of ladybird beetles.</title>
        <authorList>
            <person name="Li H.S."/>
            <person name="Tang X.F."/>
            <person name="Huang Y.H."/>
            <person name="Xu Z.Y."/>
            <person name="Chen M.L."/>
            <person name="Du X.Y."/>
            <person name="Qiu B.Y."/>
            <person name="Chen P.T."/>
            <person name="Zhang W."/>
            <person name="Slipinski A."/>
            <person name="Escalona H.E."/>
            <person name="Waterhouse R.M."/>
            <person name="Zwick A."/>
            <person name="Pang H."/>
        </authorList>
    </citation>
    <scope>NUCLEOTIDE SEQUENCE [LARGE SCALE GENOMIC DNA]</scope>
    <source>
        <strain evidence="4">SYSU2018</strain>
    </source>
</reference>